<feature type="region of interest" description="Disordered" evidence="1">
    <location>
        <begin position="38"/>
        <end position="91"/>
    </location>
</feature>
<accession>A0A453BIB3</accession>
<reference evidence="2" key="4">
    <citation type="submission" date="2019-03" db="UniProtKB">
        <authorList>
            <consortium name="EnsemblPlants"/>
        </authorList>
    </citation>
    <scope>IDENTIFICATION</scope>
</reference>
<reference evidence="3" key="1">
    <citation type="journal article" date="2014" name="Science">
        <title>Ancient hybridizations among the ancestral genomes of bread wheat.</title>
        <authorList>
            <consortium name="International Wheat Genome Sequencing Consortium,"/>
            <person name="Marcussen T."/>
            <person name="Sandve S.R."/>
            <person name="Heier L."/>
            <person name="Spannagl M."/>
            <person name="Pfeifer M."/>
            <person name="Jakobsen K.S."/>
            <person name="Wulff B.B."/>
            <person name="Steuernagel B."/>
            <person name="Mayer K.F."/>
            <person name="Olsen O.A."/>
        </authorList>
    </citation>
    <scope>NUCLEOTIDE SEQUENCE [LARGE SCALE GENOMIC DNA]</scope>
    <source>
        <strain evidence="3">cv. AL8/78</strain>
    </source>
</reference>
<keyword evidence="3" id="KW-1185">Reference proteome</keyword>
<evidence type="ECO:0000313" key="3">
    <source>
        <dbReference type="Proteomes" id="UP000015105"/>
    </source>
</evidence>
<evidence type="ECO:0000313" key="2">
    <source>
        <dbReference type="EnsemblPlants" id="AET2Gv20517500.5"/>
    </source>
</evidence>
<reference evidence="3" key="2">
    <citation type="journal article" date="2017" name="Nat. Plants">
        <title>The Aegilops tauschii genome reveals multiple impacts of transposons.</title>
        <authorList>
            <person name="Zhao G."/>
            <person name="Zou C."/>
            <person name="Li K."/>
            <person name="Wang K."/>
            <person name="Li T."/>
            <person name="Gao L."/>
            <person name="Zhang X."/>
            <person name="Wang H."/>
            <person name="Yang Z."/>
            <person name="Liu X."/>
            <person name="Jiang W."/>
            <person name="Mao L."/>
            <person name="Kong X."/>
            <person name="Jiao Y."/>
            <person name="Jia J."/>
        </authorList>
    </citation>
    <scope>NUCLEOTIDE SEQUENCE [LARGE SCALE GENOMIC DNA]</scope>
    <source>
        <strain evidence="3">cv. AL8/78</strain>
    </source>
</reference>
<protein>
    <submittedName>
        <fullName evidence="2">Uncharacterized protein</fullName>
    </submittedName>
</protein>
<dbReference type="Gramene" id="AET2Gv20517500.5">
    <property type="protein sequence ID" value="AET2Gv20517500.5"/>
    <property type="gene ID" value="AET2Gv20517500"/>
</dbReference>
<reference evidence="2" key="3">
    <citation type="journal article" date="2017" name="Nature">
        <title>Genome sequence of the progenitor of the wheat D genome Aegilops tauschii.</title>
        <authorList>
            <person name="Luo M.C."/>
            <person name="Gu Y.Q."/>
            <person name="Puiu D."/>
            <person name="Wang H."/>
            <person name="Twardziok S.O."/>
            <person name="Deal K.R."/>
            <person name="Huo N."/>
            <person name="Zhu T."/>
            <person name="Wang L."/>
            <person name="Wang Y."/>
            <person name="McGuire P.E."/>
            <person name="Liu S."/>
            <person name="Long H."/>
            <person name="Ramasamy R.K."/>
            <person name="Rodriguez J.C."/>
            <person name="Van S.L."/>
            <person name="Yuan L."/>
            <person name="Wang Z."/>
            <person name="Xia Z."/>
            <person name="Xiao L."/>
            <person name="Anderson O.D."/>
            <person name="Ouyang S."/>
            <person name="Liang Y."/>
            <person name="Zimin A.V."/>
            <person name="Pertea G."/>
            <person name="Qi P."/>
            <person name="Bennetzen J.L."/>
            <person name="Dai X."/>
            <person name="Dawson M.W."/>
            <person name="Muller H.G."/>
            <person name="Kugler K."/>
            <person name="Rivarola-Duarte L."/>
            <person name="Spannagl M."/>
            <person name="Mayer K.F.X."/>
            <person name="Lu F.H."/>
            <person name="Bevan M.W."/>
            <person name="Leroy P."/>
            <person name="Li P."/>
            <person name="You F.M."/>
            <person name="Sun Q."/>
            <person name="Liu Z."/>
            <person name="Lyons E."/>
            <person name="Wicker T."/>
            <person name="Salzberg S.L."/>
            <person name="Devos K.M."/>
            <person name="Dvorak J."/>
        </authorList>
    </citation>
    <scope>NUCLEOTIDE SEQUENCE [LARGE SCALE GENOMIC DNA]</scope>
    <source>
        <strain evidence="2">cv. AL8/78</strain>
    </source>
</reference>
<sequence>MVPLHTVGGMPAPFHTIPREPARLSAHPADRSFVRSSIPRHRRLSESRKRPLAGITRRRPPAAARGVSPERGLCGDATACSQTARRSDLLS</sequence>
<evidence type="ECO:0000256" key="1">
    <source>
        <dbReference type="SAM" id="MobiDB-lite"/>
    </source>
</evidence>
<dbReference type="AlphaFoldDB" id="A0A453BIB3"/>
<dbReference type="Proteomes" id="UP000015105">
    <property type="component" value="Chromosome 2D"/>
</dbReference>
<reference evidence="2" key="5">
    <citation type="journal article" date="2021" name="G3 (Bethesda)">
        <title>Aegilops tauschii genome assembly Aet v5.0 features greater sequence contiguity and improved annotation.</title>
        <authorList>
            <person name="Wang L."/>
            <person name="Zhu T."/>
            <person name="Rodriguez J.C."/>
            <person name="Deal K.R."/>
            <person name="Dubcovsky J."/>
            <person name="McGuire P.E."/>
            <person name="Lux T."/>
            <person name="Spannagl M."/>
            <person name="Mayer K.F.X."/>
            <person name="Baldrich P."/>
            <person name="Meyers B.C."/>
            <person name="Huo N."/>
            <person name="Gu Y.Q."/>
            <person name="Zhou H."/>
            <person name="Devos K.M."/>
            <person name="Bennetzen J.L."/>
            <person name="Unver T."/>
            <person name="Budak H."/>
            <person name="Gulick P.J."/>
            <person name="Galiba G."/>
            <person name="Kalapos B."/>
            <person name="Nelson D.R."/>
            <person name="Li P."/>
            <person name="You F.M."/>
            <person name="Luo M.C."/>
            <person name="Dvorak J."/>
        </authorList>
    </citation>
    <scope>NUCLEOTIDE SEQUENCE [LARGE SCALE GENOMIC DNA]</scope>
    <source>
        <strain evidence="2">cv. AL8/78</strain>
    </source>
</reference>
<name>A0A453BIB3_AEGTS</name>
<dbReference type="EnsemblPlants" id="AET2Gv20517500.5">
    <property type="protein sequence ID" value="AET2Gv20517500.5"/>
    <property type="gene ID" value="AET2Gv20517500"/>
</dbReference>
<proteinExistence type="predicted"/>
<organism evidence="2 3">
    <name type="scientific">Aegilops tauschii subsp. strangulata</name>
    <name type="common">Goatgrass</name>
    <dbReference type="NCBI Taxonomy" id="200361"/>
    <lineage>
        <taxon>Eukaryota</taxon>
        <taxon>Viridiplantae</taxon>
        <taxon>Streptophyta</taxon>
        <taxon>Embryophyta</taxon>
        <taxon>Tracheophyta</taxon>
        <taxon>Spermatophyta</taxon>
        <taxon>Magnoliopsida</taxon>
        <taxon>Liliopsida</taxon>
        <taxon>Poales</taxon>
        <taxon>Poaceae</taxon>
        <taxon>BOP clade</taxon>
        <taxon>Pooideae</taxon>
        <taxon>Triticodae</taxon>
        <taxon>Triticeae</taxon>
        <taxon>Triticinae</taxon>
        <taxon>Aegilops</taxon>
    </lineage>
</organism>